<proteinExistence type="predicted"/>
<gene>
    <name evidence="2" type="ordered locus">P9303_02761</name>
</gene>
<dbReference type="AlphaFoldDB" id="A2C6C1"/>
<feature type="signal peptide" evidence="1">
    <location>
        <begin position="1"/>
        <end position="22"/>
    </location>
</feature>
<feature type="chain" id="PRO_5002642956" evidence="1">
    <location>
        <begin position="23"/>
        <end position="59"/>
    </location>
</feature>
<name>A2C6C1_PROM3</name>
<organism evidence="2 3">
    <name type="scientific">Prochlorococcus marinus (strain MIT 9303)</name>
    <dbReference type="NCBI Taxonomy" id="59922"/>
    <lineage>
        <taxon>Bacteria</taxon>
        <taxon>Bacillati</taxon>
        <taxon>Cyanobacteriota</taxon>
        <taxon>Cyanophyceae</taxon>
        <taxon>Synechococcales</taxon>
        <taxon>Prochlorococcaceae</taxon>
        <taxon>Prochlorococcus</taxon>
    </lineage>
</organism>
<dbReference type="HOGENOM" id="CLU_2956967_0_0_3"/>
<dbReference type="KEGG" id="pmf:P9303_02761"/>
<accession>A2C6C1</accession>
<reference evidence="2 3" key="1">
    <citation type="journal article" date="2007" name="PLoS Genet.">
        <title>Patterns and implications of gene gain and loss in the evolution of Prochlorococcus.</title>
        <authorList>
            <person name="Kettler G.C."/>
            <person name="Martiny A.C."/>
            <person name="Huang K."/>
            <person name="Zucker J."/>
            <person name="Coleman M.L."/>
            <person name="Rodrigue S."/>
            <person name="Chen F."/>
            <person name="Lapidus A."/>
            <person name="Ferriera S."/>
            <person name="Johnson J."/>
            <person name="Steglich C."/>
            <person name="Church G.M."/>
            <person name="Richardson P."/>
            <person name="Chisholm S.W."/>
        </authorList>
    </citation>
    <scope>NUCLEOTIDE SEQUENCE [LARGE SCALE GENOMIC DNA]</scope>
    <source>
        <strain evidence="2 3">MIT 9303</strain>
    </source>
</reference>
<keyword evidence="1" id="KW-0732">Signal</keyword>
<dbReference type="RefSeq" id="WP_011824959.1">
    <property type="nucleotide sequence ID" value="NC_008820.1"/>
</dbReference>
<dbReference type="Proteomes" id="UP000002274">
    <property type="component" value="Chromosome"/>
</dbReference>
<evidence type="ECO:0000313" key="2">
    <source>
        <dbReference type="EMBL" id="ABM77031.1"/>
    </source>
</evidence>
<evidence type="ECO:0000313" key="3">
    <source>
        <dbReference type="Proteomes" id="UP000002274"/>
    </source>
</evidence>
<evidence type="ECO:0000256" key="1">
    <source>
        <dbReference type="SAM" id="SignalP"/>
    </source>
</evidence>
<sequence length="59" mass="6433">MSTLKIHPALAILSLFAMSAPAARSEVEYIPFPTKEEVFQKHNGLHTDQRGLNVSGIGL</sequence>
<dbReference type="EMBL" id="CP000554">
    <property type="protein sequence ID" value="ABM77031.1"/>
    <property type="molecule type" value="Genomic_DNA"/>
</dbReference>
<protein>
    <submittedName>
        <fullName evidence="2">Uncharacterized protein</fullName>
    </submittedName>
</protein>
<dbReference type="BioCyc" id="PMAR59922:G1G80-266-MONOMER"/>